<accession>A0A6M1R8G3</accession>
<dbReference type="EMBL" id="JAALAA010000005">
    <property type="protein sequence ID" value="NGN92647.1"/>
    <property type="molecule type" value="Genomic_DNA"/>
</dbReference>
<comment type="caution">
    <text evidence="1">The sequence shown here is derived from an EMBL/GenBank/DDBJ whole genome shotgun (WGS) entry which is preliminary data.</text>
</comment>
<evidence type="ECO:0000313" key="2">
    <source>
        <dbReference type="Proteomes" id="UP000483261"/>
    </source>
</evidence>
<dbReference type="RefSeq" id="WP_165110397.1">
    <property type="nucleotide sequence ID" value="NZ_JAALAA010000005.1"/>
</dbReference>
<keyword evidence="2" id="KW-1185">Reference proteome</keyword>
<protein>
    <submittedName>
        <fullName evidence="1">Uncharacterized protein</fullName>
    </submittedName>
</protein>
<dbReference type="AlphaFoldDB" id="A0A6M1R8G3"/>
<sequence length="139" mass="14735">MARVIPRLIALDIETVDRSNEVSVAKITSGAADSDFMSFAEARSGGSREYVLAMTIAQDHASATLWDLIWTGVGTEVDGVYAPYGNDLPSVSQPHYGFVAVVAEPDGDFLGAEATDSTTAVATIEVEWKLTGKPIKITA</sequence>
<name>A0A6M1R8G3_9ACTN</name>
<reference evidence="1 2" key="1">
    <citation type="submission" date="2020-02" db="EMBL/GenBank/DDBJ databases">
        <title>Whole-genome analyses of novel actinobacteria.</title>
        <authorList>
            <person name="Sahin N."/>
        </authorList>
    </citation>
    <scope>NUCLEOTIDE SEQUENCE [LARGE SCALE GENOMIC DNA]</scope>
    <source>
        <strain evidence="1 2">KC13</strain>
    </source>
</reference>
<gene>
    <name evidence="1" type="ORF">G5C66_07840</name>
</gene>
<proteinExistence type="predicted"/>
<organism evidence="1 2">
    <name type="scientific">Nocardioides turkmenicus</name>
    <dbReference type="NCBI Taxonomy" id="2711220"/>
    <lineage>
        <taxon>Bacteria</taxon>
        <taxon>Bacillati</taxon>
        <taxon>Actinomycetota</taxon>
        <taxon>Actinomycetes</taxon>
        <taxon>Propionibacteriales</taxon>
        <taxon>Nocardioidaceae</taxon>
        <taxon>Nocardioides</taxon>
    </lineage>
</organism>
<evidence type="ECO:0000313" key="1">
    <source>
        <dbReference type="EMBL" id="NGN92647.1"/>
    </source>
</evidence>
<dbReference type="Proteomes" id="UP000483261">
    <property type="component" value="Unassembled WGS sequence"/>
</dbReference>